<dbReference type="Pfam" id="PF00106">
    <property type="entry name" value="adh_short"/>
    <property type="match status" value="1"/>
</dbReference>
<evidence type="ECO:0000256" key="2">
    <source>
        <dbReference type="RuleBase" id="RU000363"/>
    </source>
</evidence>
<feature type="non-terminal residue" evidence="3">
    <location>
        <position position="1"/>
    </location>
</feature>
<dbReference type="PANTHER" id="PTHR43157">
    <property type="entry name" value="PHOSPHATIDYLINOSITOL-GLYCAN BIOSYNTHESIS CLASS F PROTEIN-RELATED"/>
    <property type="match status" value="1"/>
</dbReference>
<dbReference type="AlphaFoldDB" id="A0AAD8ACJ9"/>
<keyword evidence="1" id="KW-0560">Oxidoreductase</keyword>
<dbReference type="Gene3D" id="3.40.50.720">
    <property type="entry name" value="NAD(P)-binding Rossmann-like Domain"/>
    <property type="match status" value="1"/>
</dbReference>
<keyword evidence="4" id="KW-1185">Reference proteome</keyword>
<comment type="caution">
    <text evidence="3">The sequence shown here is derived from an EMBL/GenBank/DDBJ whole genome shotgun (WGS) entry which is preliminary data.</text>
</comment>
<reference evidence="3" key="2">
    <citation type="submission" date="2023-05" db="EMBL/GenBank/DDBJ databases">
        <authorList>
            <person name="Fouks B."/>
        </authorList>
    </citation>
    <scope>NUCLEOTIDE SEQUENCE</scope>
    <source>
        <strain evidence="3">Stay&amp;Tobe</strain>
        <tissue evidence="3">Testes</tissue>
    </source>
</reference>
<sequence>LSPKVGEVAVITGGARGIGVEVVQKLLECGMFVVIGCRKVEAGEKTVGKIRKHGVLSGETLCIPLDVGSFDSVRIFADEVLKKVSRIDYLINNAGIMFVPYAETEDGFESQFAVNYLGHCLLTHLLLPCMIDTSKQRTLNCRIVNVSSCGHLAGSINFSDFNMKDDYIASASYAQSKLAQILFTRSLDSKLKSLNIPIQVHSVHPGLVNTDLFNGTSLKIIAPFVPALFFKTPEKGARTTVYACISPYLEGKGGDYLSNCRFSKTSSQADNKEIQDKLWNVMLSLLKIQKFGNVLE</sequence>
<reference evidence="3" key="1">
    <citation type="journal article" date="2023" name="IScience">
        <title>Live-bearing cockroach genome reveals convergent evolutionary mechanisms linked to viviparity in insects and beyond.</title>
        <authorList>
            <person name="Fouks B."/>
            <person name="Harrison M.C."/>
            <person name="Mikhailova A.A."/>
            <person name="Marchal E."/>
            <person name="English S."/>
            <person name="Carruthers M."/>
            <person name="Jennings E.C."/>
            <person name="Chiamaka E.L."/>
            <person name="Frigard R.A."/>
            <person name="Pippel M."/>
            <person name="Attardo G.M."/>
            <person name="Benoit J.B."/>
            <person name="Bornberg-Bauer E."/>
            <person name="Tobe S.S."/>
        </authorList>
    </citation>
    <scope>NUCLEOTIDE SEQUENCE</scope>
    <source>
        <strain evidence="3">Stay&amp;Tobe</strain>
    </source>
</reference>
<dbReference type="SUPFAM" id="SSF51735">
    <property type="entry name" value="NAD(P)-binding Rossmann-fold domains"/>
    <property type="match status" value="1"/>
</dbReference>
<accession>A0AAD8ACJ9</accession>
<dbReference type="EMBL" id="JASPKZ010002311">
    <property type="protein sequence ID" value="KAJ9595832.1"/>
    <property type="molecule type" value="Genomic_DNA"/>
</dbReference>
<organism evidence="3 4">
    <name type="scientific">Diploptera punctata</name>
    <name type="common">Pacific beetle cockroach</name>
    <dbReference type="NCBI Taxonomy" id="6984"/>
    <lineage>
        <taxon>Eukaryota</taxon>
        <taxon>Metazoa</taxon>
        <taxon>Ecdysozoa</taxon>
        <taxon>Arthropoda</taxon>
        <taxon>Hexapoda</taxon>
        <taxon>Insecta</taxon>
        <taxon>Pterygota</taxon>
        <taxon>Neoptera</taxon>
        <taxon>Polyneoptera</taxon>
        <taxon>Dictyoptera</taxon>
        <taxon>Blattodea</taxon>
        <taxon>Blaberoidea</taxon>
        <taxon>Blaberidae</taxon>
        <taxon>Diplopterinae</taxon>
        <taxon>Diploptera</taxon>
    </lineage>
</organism>
<dbReference type="PRINTS" id="PR00081">
    <property type="entry name" value="GDHRDH"/>
</dbReference>
<evidence type="ECO:0000313" key="4">
    <source>
        <dbReference type="Proteomes" id="UP001233999"/>
    </source>
</evidence>
<dbReference type="CDD" id="cd05327">
    <property type="entry name" value="retinol-DH_like_SDR_c_like"/>
    <property type="match status" value="1"/>
</dbReference>
<gene>
    <name evidence="3" type="ORF">L9F63_012987</name>
</gene>
<dbReference type="InterPro" id="IPR002347">
    <property type="entry name" value="SDR_fam"/>
</dbReference>
<evidence type="ECO:0000313" key="3">
    <source>
        <dbReference type="EMBL" id="KAJ9595832.1"/>
    </source>
</evidence>
<dbReference type="PRINTS" id="PR00080">
    <property type="entry name" value="SDRFAMILY"/>
</dbReference>
<dbReference type="GO" id="GO:0016491">
    <property type="term" value="F:oxidoreductase activity"/>
    <property type="evidence" value="ECO:0007669"/>
    <property type="project" value="UniProtKB-KW"/>
</dbReference>
<dbReference type="PANTHER" id="PTHR43157:SF31">
    <property type="entry name" value="PHOSPHATIDYLINOSITOL-GLYCAN BIOSYNTHESIS CLASS F PROTEIN"/>
    <property type="match status" value="1"/>
</dbReference>
<proteinExistence type="inferred from homology"/>
<protein>
    <submittedName>
        <fullName evidence="3">Uncharacterized protein</fullName>
    </submittedName>
</protein>
<dbReference type="Proteomes" id="UP001233999">
    <property type="component" value="Unassembled WGS sequence"/>
</dbReference>
<comment type="similarity">
    <text evidence="2">Belongs to the short-chain dehydrogenases/reductases (SDR) family.</text>
</comment>
<name>A0AAD8ACJ9_DIPPU</name>
<evidence type="ECO:0000256" key="1">
    <source>
        <dbReference type="ARBA" id="ARBA00023002"/>
    </source>
</evidence>
<dbReference type="InterPro" id="IPR036291">
    <property type="entry name" value="NAD(P)-bd_dom_sf"/>
</dbReference>